<sequence>MQGHEEAVRYLLGRGANPTARNVDGATPPDVADDSVVGLFIPEQEGGIVLGPSRAPAADVAPAAAAAPAEGAAAEASAGAAPRRR</sequence>
<dbReference type="Gene3D" id="1.25.40.20">
    <property type="entry name" value="Ankyrin repeat-containing domain"/>
    <property type="match status" value="1"/>
</dbReference>
<evidence type="ECO:0000313" key="3">
    <source>
        <dbReference type="Proteomes" id="UP001189429"/>
    </source>
</evidence>
<feature type="non-terminal residue" evidence="2">
    <location>
        <position position="85"/>
    </location>
</feature>
<feature type="region of interest" description="Disordered" evidence="1">
    <location>
        <begin position="61"/>
        <end position="85"/>
    </location>
</feature>
<comment type="caution">
    <text evidence="2">The sequence shown here is derived from an EMBL/GenBank/DDBJ whole genome shotgun (WGS) entry which is preliminary data.</text>
</comment>
<protein>
    <recommendedName>
        <fullName evidence="4">Ankyrin repeat domain-containing protein</fullName>
    </recommendedName>
</protein>
<dbReference type="EMBL" id="CAUYUJ010001898">
    <property type="protein sequence ID" value="CAK0798210.1"/>
    <property type="molecule type" value="Genomic_DNA"/>
</dbReference>
<evidence type="ECO:0000256" key="1">
    <source>
        <dbReference type="SAM" id="MobiDB-lite"/>
    </source>
</evidence>
<name>A0ABN9Q213_9DINO</name>
<evidence type="ECO:0008006" key="4">
    <source>
        <dbReference type="Google" id="ProtNLM"/>
    </source>
</evidence>
<dbReference type="Proteomes" id="UP001189429">
    <property type="component" value="Unassembled WGS sequence"/>
</dbReference>
<keyword evidence="3" id="KW-1185">Reference proteome</keyword>
<evidence type="ECO:0000313" key="2">
    <source>
        <dbReference type="EMBL" id="CAK0798210.1"/>
    </source>
</evidence>
<dbReference type="InterPro" id="IPR036770">
    <property type="entry name" value="Ankyrin_rpt-contain_sf"/>
</dbReference>
<dbReference type="SUPFAM" id="SSF48403">
    <property type="entry name" value="Ankyrin repeat"/>
    <property type="match status" value="1"/>
</dbReference>
<accession>A0ABN9Q213</accession>
<organism evidence="2 3">
    <name type="scientific">Prorocentrum cordatum</name>
    <dbReference type="NCBI Taxonomy" id="2364126"/>
    <lineage>
        <taxon>Eukaryota</taxon>
        <taxon>Sar</taxon>
        <taxon>Alveolata</taxon>
        <taxon>Dinophyceae</taxon>
        <taxon>Prorocentrales</taxon>
        <taxon>Prorocentraceae</taxon>
        <taxon>Prorocentrum</taxon>
    </lineage>
</organism>
<proteinExistence type="predicted"/>
<gene>
    <name evidence="2" type="ORF">PCOR1329_LOCUS7035</name>
</gene>
<reference evidence="2" key="1">
    <citation type="submission" date="2023-10" db="EMBL/GenBank/DDBJ databases">
        <authorList>
            <person name="Chen Y."/>
            <person name="Shah S."/>
            <person name="Dougan E. K."/>
            <person name="Thang M."/>
            <person name="Chan C."/>
        </authorList>
    </citation>
    <scope>NUCLEOTIDE SEQUENCE [LARGE SCALE GENOMIC DNA]</scope>
</reference>